<accession>A0A6J7CPS4</accession>
<dbReference type="SUPFAM" id="SSF47413">
    <property type="entry name" value="lambda repressor-like DNA-binding domains"/>
    <property type="match status" value="1"/>
</dbReference>
<dbReference type="EMBL" id="CAFBLS010000001">
    <property type="protein sequence ID" value="CAB4857013.1"/>
    <property type="molecule type" value="Genomic_DNA"/>
</dbReference>
<name>A0A6J7CPS4_9ZZZZ</name>
<dbReference type="Gene3D" id="1.10.260.40">
    <property type="entry name" value="lambda repressor-like DNA-binding domains"/>
    <property type="match status" value="1"/>
</dbReference>
<evidence type="ECO:0000313" key="1">
    <source>
        <dbReference type="EMBL" id="CAB4857013.1"/>
    </source>
</evidence>
<sequence>MSATFDHTGFVEALDEARQERAMSWRQVAAEAELEPSTLQRIVAGSMPDLPRYAALIDWLSVPSDRFIRRSRGTMDVYLGSGQVIEIKSLPKKRLTEGQLRHVRGAVEEIVRALDA</sequence>
<reference evidence="1" key="1">
    <citation type="submission" date="2020-05" db="EMBL/GenBank/DDBJ databases">
        <authorList>
            <person name="Chiriac C."/>
            <person name="Salcher M."/>
            <person name="Ghai R."/>
            <person name="Kavagutti S V."/>
        </authorList>
    </citation>
    <scope>NUCLEOTIDE SEQUENCE</scope>
</reference>
<dbReference type="InterPro" id="IPR010982">
    <property type="entry name" value="Lambda_DNA-bd_dom_sf"/>
</dbReference>
<dbReference type="GO" id="GO:0003677">
    <property type="term" value="F:DNA binding"/>
    <property type="evidence" value="ECO:0007669"/>
    <property type="project" value="InterPro"/>
</dbReference>
<proteinExistence type="predicted"/>
<protein>
    <submittedName>
        <fullName evidence="1">Unannotated protein</fullName>
    </submittedName>
</protein>
<dbReference type="AlphaFoldDB" id="A0A6J7CPS4"/>
<organism evidence="1">
    <name type="scientific">freshwater metagenome</name>
    <dbReference type="NCBI Taxonomy" id="449393"/>
    <lineage>
        <taxon>unclassified sequences</taxon>
        <taxon>metagenomes</taxon>
        <taxon>ecological metagenomes</taxon>
    </lineage>
</organism>
<gene>
    <name evidence="1" type="ORF">UFOPK3402_00004</name>
</gene>